<proteinExistence type="predicted"/>
<dbReference type="InterPro" id="IPR003343">
    <property type="entry name" value="Big_2"/>
</dbReference>
<name>A0A0F4Q2I7_9GAMM</name>
<dbReference type="Proteomes" id="UP000033664">
    <property type="component" value="Unassembled WGS sequence"/>
</dbReference>
<dbReference type="PROSITE" id="PS51257">
    <property type="entry name" value="PROKAR_LIPOPROTEIN"/>
    <property type="match status" value="1"/>
</dbReference>
<sequence length="428" mass="45990">MFFKDKAMNKTLLASSLLLSLGMLSGCSDNDNANSINTAFEKERQRQSGELIESISITGGGIRIEPGDELQLKATGVDSKGDSRDITKEVIWQSSHPDFASINDEGKITAKAQSDTEQGLVTFTATTINDVSESIEVSIKDIQVASLTLSANSARAYACQPNTITTAVTYDDGYQGTVDNNKLTWEVAGSATAYINDFGVLYTSDSSGDDLQVRASYAQANSNQLSFTTAPTQITSIRFVDSDEQSYESLDLDLGERETLQVRGALNEQSVDVTPGVNWAENNNAIAYIETNPRFSGAVLATEKGDGLVYASCSDSVQDSISLSVTSAQEGELSAIFINDNSETISLNAGESTEIRVYADYTGFSDNINVTDASTWIINNSLVTATLNKRASDEVYLNVTAKPGVSGDALMTFGFLEQEQSVIFEISN</sequence>
<evidence type="ECO:0000313" key="3">
    <source>
        <dbReference type="Proteomes" id="UP000033664"/>
    </source>
</evidence>
<dbReference type="InterPro" id="IPR008964">
    <property type="entry name" value="Invasin/intimin_cell_adhesion"/>
</dbReference>
<organism evidence="2 3">
    <name type="scientific">Pseudoalteromonas ruthenica</name>
    <dbReference type="NCBI Taxonomy" id="151081"/>
    <lineage>
        <taxon>Bacteria</taxon>
        <taxon>Pseudomonadati</taxon>
        <taxon>Pseudomonadota</taxon>
        <taxon>Gammaproteobacteria</taxon>
        <taxon>Alteromonadales</taxon>
        <taxon>Pseudoalteromonadaceae</taxon>
        <taxon>Pseudoalteromonas</taxon>
    </lineage>
</organism>
<dbReference type="Gene3D" id="2.60.40.1080">
    <property type="match status" value="2"/>
</dbReference>
<comment type="caution">
    <text evidence="2">The sequence shown here is derived from an EMBL/GenBank/DDBJ whole genome shotgun (WGS) entry which is preliminary data.</text>
</comment>
<dbReference type="PATRIC" id="fig|151081.8.peg.151"/>
<feature type="domain" description="BIG2" evidence="1">
    <location>
        <begin position="51"/>
        <end position="135"/>
    </location>
</feature>
<accession>A0A0F4Q2I7</accession>
<evidence type="ECO:0000259" key="1">
    <source>
        <dbReference type="SMART" id="SM00635"/>
    </source>
</evidence>
<gene>
    <name evidence="2" type="ORF">TW72_04845</name>
</gene>
<dbReference type="AlphaFoldDB" id="A0A0F4Q2I7"/>
<dbReference type="SMART" id="SM00635">
    <property type="entry name" value="BID_2"/>
    <property type="match status" value="1"/>
</dbReference>
<reference evidence="2 3" key="1">
    <citation type="journal article" date="2015" name="BMC Genomics">
        <title>Genome mining reveals unlocked bioactive potential of marine Gram-negative bacteria.</title>
        <authorList>
            <person name="Machado H."/>
            <person name="Sonnenschein E.C."/>
            <person name="Melchiorsen J."/>
            <person name="Gram L."/>
        </authorList>
    </citation>
    <scope>NUCLEOTIDE SEQUENCE [LARGE SCALE GENOMIC DNA]</scope>
    <source>
        <strain evidence="2 3">S3137</strain>
    </source>
</reference>
<protein>
    <recommendedName>
        <fullName evidence="1">BIG2 domain-containing protein</fullName>
    </recommendedName>
</protein>
<evidence type="ECO:0000313" key="2">
    <source>
        <dbReference type="EMBL" id="KJZ01170.1"/>
    </source>
</evidence>
<dbReference type="EMBL" id="JXXZ01000004">
    <property type="protein sequence ID" value="KJZ01170.1"/>
    <property type="molecule type" value="Genomic_DNA"/>
</dbReference>
<keyword evidence="3" id="KW-1185">Reference proteome</keyword>
<dbReference type="SUPFAM" id="SSF49373">
    <property type="entry name" value="Invasin/intimin cell-adhesion fragments"/>
    <property type="match status" value="1"/>
</dbReference>
<dbReference type="eggNOG" id="ENOG5032S7B">
    <property type="taxonomic scope" value="Bacteria"/>
</dbReference>